<name>A0ABU6LM85_9GAMM</name>
<dbReference type="InterPro" id="IPR038717">
    <property type="entry name" value="Tc1-like_DDE_dom"/>
</dbReference>
<sequence length="44" mass="5334">MKNDADWHTIDIANKFNNLSIIRLPPYFPKLNPVEQNWSWLQQH</sequence>
<dbReference type="InterPro" id="IPR036397">
    <property type="entry name" value="RNaseH_sf"/>
</dbReference>
<dbReference type="Gene3D" id="3.30.420.10">
    <property type="entry name" value="Ribonuclease H-like superfamily/Ribonuclease H"/>
    <property type="match status" value="1"/>
</dbReference>
<dbReference type="Pfam" id="PF13358">
    <property type="entry name" value="DDE_3"/>
    <property type="match status" value="1"/>
</dbReference>
<evidence type="ECO:0000259" key="1">
    <source>
        <dbReference type="Pfam" id="PF13358"/>
    </source>
</evidence>
<accession>A0ABU6LM85</accession>
<gene>
    <name evidence="2" type="ORF">VXS00_18710</name>
</gene>
<dbReference type="EMBL" id="JAYXUD010000030">
    <property type="protein sequence ID" value="MEC6900677.1"/>
    <property type="molecule type" value="Genomic_DNA"/>
</dbReference>
<proteinExistence type="predicted"/>
<evidence type="ECO:0000313" key="2">
    <source>
        <dbReference type="EMBL" id="MEC6900677.1"/>
    </source>
</evidence>
<organism evidence="2 3">
    <name type="scientific">Photobacterium piscicola</name>
    <dbReference type="NCBI Taxonomy" id="1378299"/>
    <lineage>
        <taxon>Bacteria</taxon>
        <taxon>Pseudomonadati</taxon>
        <taxon>Pseudomonadota</taxon>
        <taxon>Gammaproteobacteria</taxon>
        <taxon>Vibrionales</taxon>
        <taxon>Vibrionaceae</taxon>
        <taxon>Photobacterium</taxon>
    </lineage>
</organism>
<feature type="domain" description="Tc1-like transposase DDE" evidence="1">
    <location>
        <begin position="13"/>
        <end position="43"/>
    </location>
</feature>
<protein>
    <submittedName>
        <fullName evidence="2">Transposase</fullName>
    </submittedName>
</protein>
<dbReference type="Proteomes" id="UP001339429">
    <property type="component" value="Unassembled WGS sequence"/>
</dbReference>
<reference evidence="2 3" key="1">
    <citation type="submission" date="2024-01" db="EMBL/GenBank/DDBJ databases">
        <title>Active colonisers of the gastrointestinal tract of Atlantic salmon farmed in a warm water region.</title>
        <authorList>
            <person name="Bowman J.P."/>
        </authorList>
    </citation>
    <scope>NUCLEOTIDE SEQUENCE [LARGE SCALE GENOMIC DNA]</scope>
    <source>
        <strain evidence="2 3">S4MW1</strain>
    </source>
</reference>
<evidence type="ECO:0000313" key="3">
    <source>
        <dbReference type="Proteomes" id="UP001339429"/>
    </source>
</evidence>
<comment type="caution">
    <text evidence="2">The sequence shown here is derived from an EMBL/GenBank/DDBJ whole genome shotgun (WGS) entry which is preliminary data.</text>
</comment>
<keyword evidence="3" id="KW-1185">Reference proteome</keyword>
<dbReference type="RefSeq" id="WP_327780240.1">
    <property type="nucleotide sequence ID" value="NZ_JAYXUD010000030.1"/>
</dbReference>